<dbReference type="GeneID" id="98150126"/>
<comment type="caution">
    <text evidence="2">The sequence shown here is derived from an EMBL/GenBank/DDBJ whole genome shotgun (WGS) entry which is preliminary data.</text>
</comment>
<evidence type="ECO:0000313" key="3">
    <source>
        <dbReference type="Proteomes" id="UP001610432"/>
    </source>
</evidence>
<feature type="compositionally biased region" description="Basic and acidic residues" evidence="1">
    <location>
        <begin position="46"/>
        <end position="57"/>
    </location>
</feature>
<dbReference type="EMBL" id="JBFXLQ010000013">
    <property type="protein sequence ID" value="KAL2868626.1"/>
    <property type="molecule type" value="Genomic_DNA"/>
</dbReference>
<sequence>MLPHRRSVRDFQLARDLKKGHSVRLESRARSVWKWKVIVGKACRETETAREREREEESALQSASSSPDRSSTQPLIDKQINPSRYEIIIEDDEIRQGCHSCGSSTPRRGNRADLRVAQGHKVPQAAEELPHTRHKCFGTKEKREKEGTEESKKTHGIVVHTQCKGSLTRTSAIGGLRIESPSVLSK</sequence>
<organism evidence="2 3">
    <name type="scientific">Aspergillus lucknowensis</name>
    <dbReference type="NCBI Taxonomy" id="176173"/>
    <lineage>
        <taxon>Eukaryota</taxon>
        <taxon>Fungi</taxon>
        <taxon>Dikarya</taxon>
        <taxon>Ascomycota</taxon>
        <taxon>Pezizomycotina</taxon>
        <taxon>Eurotiomycetes</taxon>
        <taxon>Eurotiomycetidae</taxon>
        <taxon>Eurotiales</taxon>
        <taxon>Aspergillaceae</taxon>
        <taxon>Aspergillus</taxon>
        <taxon>Aspergillus subgen. Nidulantes</taxon>
    </lineage>
</organism>
<evidence type="ECO:0000313" key="2">
    <source>
        <dbReference type="EMBL" id="KAL2868626.1"/>
    </source>
</evidence>
<evidence type="ECO:0000256" key="1">
    <source>
        <dbReference type="SAM" id="MobiDB-lite"/>
    </source>
</evidence>
<feature type="compositionally biased region" description="Low complexity" evidence="1">
    <location>
        <begin position="59"/>
        <end position="72"/>
    </location>
</feature>
<dbReference type="RefSeq" id="XP_070887605.1">
    <property type="nucleotide sequence ID" value="XM_071035054.1"/>
</dbReference>
<protein>
    <submittedName>
        <fullName evidence="2">Uncharacterized protein</fullName>
    </submittedName>
</protein>
<dbReference type="Proteomes" id="UP001610432">
    <property type="component" value="Unassembled WGS sequence"/>
</dbReference>
<gene>
    <name evidence="2" type="ORF">BJX67DRAFT_46417</name>
</gene>
<name>A0ABR4LVQ1_9EURO</name>
<reference evidence="2 3" key="1">
    <citation type="submission" date="2024-07" db="EMBL/GenBank/DDBJ databases">
        <title>Section-level genome sequencing and comparative genomics of Aspergillus sections Usti and Cavernicolus.</title>
        <authorList>
            <consortium name="Lawrence Berkeley National Laboratory"/>
            <person name="Nybo J.L."/>
            <person name="Vesth T.C."/>
            <person name="Theobald S."/>
            <person name="Frisvad J.C."/>
            <person name="Larsen T.O."/>
            <person name="Kjaerboelling I."/>
            <person name="Rothschild-Mancinelli K."/>
            <person name="Lyhne E.K."/>
            <person name="Kogle M.E."/>
            <person name="Barry K."/>
            <person name="Clum A."/>
            <person name="Na H."/>
            <person name="Ledsgaard L."/>
            <person name="Lin J."/>
            <person name="Lipzen A."/>
            <person name="Kuo A."/>
            <person name="Riley R."/>
            <person name="Mondo S."/>
            <person name="Labutti K."/>
            <person name="Haridas S."/>
            <person name="Pangalinan J."/>
            <person name="Salamov A.A."/>
            <person name="Simmons B.A."/>
            <person name="Magnuson J.K."/>
            <person name="Chen J."/>
            <person name="Drula E."/>
            <person name="Henrissat B."/>
            <person name="Wiebenga A."/>
            <person name="Lubbers R.J."/>
            <person name="Gomes A.C."/>
            <person name="Macurrencykelacurrency M.R."/>
            <person name="Stajich J."/>
            <person name="Grigoriev I.V."/>
            <person name="Mortensen U.H."/>
            <person name="De Vries R.P."/>
            <person name="Baker S.E."/>
            <person name="Andersen M.R."/>
        </authorList>
    </citation>
    <scope>NUCLEOTIDE SEQUENCE [LARGE SCALE GENOMIC DNA]</scope>
    <source>
        <strain evidence="2 3">CBS 449.75</strain>
    </source>
</reference>
<feature type="region of interest" description="Disordered" evidence="1">
    <location>
        <begin position="46"/>
        <end position="82"/>
    </location>
</feature>
<accession>A0ABR4LVQ1</accession>
<proteinExistence type="predicted"/>
<keyword evidence="3" id="KW-1185">Reference proteome</keyword>